<feature type="domain" description="Activator of Hsp90 ATPase homologue 1/2-like C-terminal" evidence="2">
    <location>
        <begin position="15"/>
        <end position="130"/>
    </location>
</feature>
<dbReference type="CDD" id="cd07814">
    <property type="entry name" value="SRPBCC_CalC_Aha1-like"/>
    <property type="match status" value="1"/>
</dbReference>
<dbReference type="OrthoDB" id="2355173at2"/>
<dbReference type="Proteomes" id="UP000217785">
    <property type="component" value="Unassembled WGS sequence"/>
</dbReference>
<protein>
    <recommendedName>
        <fullName evidence="2">Activator of Hsp90 ATPase homologue 1/2-like C-terminal domain-containing protein</fullName>
    </recommendedName>
</protein>
<accession>A0A292YDY6</accession>
<evidence type="ECO:0000313" key="4">
    <source>
        <dbReference type="Proteomes" id="UP000217785"/>
    </source>
</evidence>
<sequence length="140" mass="16027">MQGKLPDIRKTVIFNAPIQKVWEAVSTSEGIAAWFMPNDFDQKVGHEFTLQSPFGPSPCKVLELDPPNRLSFSWDEFGWRVTFELKELDGKTEFTLIHSGWGEPDEMIPKASEKHSVIRNRMDNGWEPLVNVNLRKVVEG</sequence>
<evidence type="ECO:0000259" key="2">
    <source>
        <dbReference type="Pfam" id="PF08327"/>
    </source>
</evidence>
<dbReference type="SUPFAM" id="SSF55961">
    <property type="entry name" value="Bet v1-like"/>
    <property type="match status" value="1"/>
</dbReference>
<gene>
    <name evidence="3" type="ORF">EFBL_2383</name>
</gene>
<dbReference type="InterPro" id="IPR013538">
    <property type="entry name" value="ASHA1/2-like_C"/>
</dbReference>
<name>A0A292YDY6_9BACL</name>
<reference evidence="4" key="1">
    <citation type="submission" date="2017-07" db="EMBL/GenBank/DDBJ databases">
        <title>Draft genome sequence of Effusibacillus lacus strain skLN1.</title>
        <authorList>
            <person name="Watanabe M."/>
            <person name="Kojima H."/>
            <person name="Fukui M."/>
        </authorList>
    </citation>
    <scope>NUCLEOTIDE SEQUENCE [LARGE SCALE GENOMIC DNA]</scope>
    <source>
        <strain evidence="4">skLN1</strain>
    </source>
</reference>
<dbReference type="Gene3D" id="3.30.530.20">
    <property type="match status" value="1"/>
</dbReference>
<keyword evidence="4" id="KW-1185">Reference proteome</keyword>
<comment type="caution">
    <text evidence="3">The sequence shown here is derived from an EMBL/GenBank/DDBJ whole genome shotgun (WGS) entry which is preliminary data.</text>
</comment>
<dbReference type="EMBL" id="BDUF01000063">
    <property type="protein sequence ID" value="GAX90742.1"/>
    <property type="molecule type" value="Genomic_DNA"/>
</dbReference>
<organism evidence="3 4">
    <name type="scientific">Effusibacillus lacus</name>
    <dbReference type="NCBI Taxonomy" id="1348429"/>
    <lineage>
        <taxon>Bacteria</taxon>
        <taxon>Bacillati</taxon>
        <taxon>Bacillota</taxon>
        <taxon>Bacilli</taxon>
        <taxon>Bacillales</taxon>
        <taxon>Alicyclobacillaceae</taxon>
        <taxon>Effusibacillus</taxon>
    </lineage>
</organism>
<evidence type="ECO:0000256" key="1">
    <source>
        <dbReference type="ARBA" id="ARBA00006817"/>
    </source>
</evidence>
<dbReference type="InterPro" id="IPR023393">
    <property type="entry name" value="START-like_dom_sf"/>
</dbReference>
<proteinExistence type="inferred from homology"/>
<comment type="similarity">
    <text evidence="1">Belongs to the AHA1 family.</text>
</comment>
<evidence type="ECO:0000313" key="3">
    <source>
        <dbReference type="EMBL" id="GAX90742.1"/>
    </source>
</evidence>
<dbReference type="Pfam" id="PF08327">
    <property type="entry name" value="AHSA1"/>
    <property type="match status" value="1"/>
</dbReference>
<dbReference type="AlphaFoldDB" id="A0A292YDY6"/>